<dbReference type="WBParaSite" id="MBELARI_LOCUS10333">
    <property type="protein sequence ID" value="MBELARI_LOCUS10333"/>
    <property type="gene ID" value="MBELARI_LOCUS10333"/>
</dbReference>
<feature type="transmembrane region" description="Helical" evidence="8">
    <location>
        <begin position="435"/>
        <end position="455"/>
    </location>
</feature>
<feature type="transmembrane region" description="Helical" evidence="8">
    <location>
        <begin position="467"/>
        <end position="487"/>
    </location>
</feature>
<protein>
    <recommendedName>
        <fullName evidence="9">Major facilitator superfamily (MFS) profile domain-containing protein</fullName>
    </recommendedName>
</protein>
<evidence type="ECO:0000313" key="11">
    <source>
        <dbReference type="WBParaSite" id="MBELARI_LOCUS10333"/>
    </source>
</evidence>
<proteinExistence type="inferred from homology"/>
<evidence type="ECO:0000256" key="4">
    <source>
        <dbReference type="ARBA" id="ARBA00022692"/>
    </source>
</evidence>
<comment type="subcellular location">
    <subcellularLocation>
        <location evidence="1">Membrane</location>
        <topology evidence="1">Multi-pass membrane protein</topology>
    </subcellularLocation>
</comment>
<dbReference type="Gene3D" id="1.20.1250.20">
    <property type="entry name" value="MFS general substrate transporter like domains"/>
    <property type="match status" value="1"/>
</dbReference>
<evidence type="ECO:0000259" key="9">
    <source>
        <dbReference type="PROSITE" id="PS50850"/>
    </source>
</evidence>
<dbReference type="GO" id="GO:0016020">
    <property type="term" value="C:membrane"/>
    <property type="evidence" value="ECO:0007669"/>
    <property type="project" value="UniProtKB-SubCell"/>
</dbReference>
<feature type="transmembrane region" description="Helical" evidence="8">
    <location>
        <begin position="412"/>
        <end position="429"/>
    </location>
</feature>
<feature type="transmembrane region" description="Helical" evidence="8">
    <location>
        <begin position="329"/>
        <end position="348"/>
    </location>
</feature>
<keyword evidence="3" id="KW-0813">Transport</keyword>
<accession>A0AAF3J1I1</accession>
<feature type="domain" description="Major facilitator superfamily (MFS) profile" evidence="9">
    <location>
        <begin position="90"/>
        <end position="521"/>
    </location>
</feature>
<keyword evidence="5 8" id="KW-1133">Transmembrane helix</keyword>
<feature type="transmembrane region" description="Helical" evidence="8">
    <location>
        <begin position="213"/>
        <end position="233"/>
    </location>
</feature>
<evidence type="ECO:0000256" key="2">
    <source>
        <dbReference type="ARBA" id="ARBA00008335"/>
    </source>
</evidence>
<evidence type="ECO:0000313" key="10">
    <source>
        <dbReference type="Proteomes" id="UP000887575"/>
    </source>
</evidence>
<keyword evidence="4 8" id="KW-0812">Transmembrane</keyword>
<dbReference type="InterPro" id="IPR020846">
    <property type="entry name" value="MFS_dom"/>
</dbReference>
<keyword evidence="6 8" id="KW-0472">Membrane</keyword>
<sequence>MGDKVLLTEVLEASRLTDTYADLTAKQIINELRHVSHEPSVRYESMDNDRAELGQPEDARQREASDEGVKQYTVDDAVEHLGFGKFQLKLSILTGIAWMADAMEMMLLSLLSPALACEWGVTPVQQALVTTCVFSGMMLSSTFWGKICDTFGRRTGLTASAIVAFSMGAMSGLSPHFYVLLFLRGLTGFGIGGVPQSVTLYAEFLPTAQRAKCVVLIESFWAIGAVFEALLAFTVMGTYGWRALVLLSSCPLAFFAICSMWLPESARYDMASGHPEKALATLMKVAKENGRSLPAGELVASKVQTSGPIGETRGHLSNLLSPDLRKTTLLLWVIWMVNAFSYYGMVLYTTVLFQSHDECHGGLFSNGTELSKCQPLTQKDYLDLLFATLAEFPGLIITVFIIEWLGRKRTMAVEFAIFSIFTYLLYLCLDRFTVTTFIFIARAFISGAFQCAYVYTPEVYPTTLRAVGLGASSGMARVGAIVTPFVAQVASGSNLSLPIGIYGTAALCGLIAALSLPIETKGRQMADTH</sequence>
<dbReference type="PANTHER" id="PTHR23511">
    <property type="entry name" value="SYNAPTIC VESICLE GLYCOPROTEIN 2"/>
    <property type="match status" value="1"/>
</dbReference>
<evidence type="ECO:0000256" key="3">
    <source>
        <dbReference type="ARBA" id="ARBA00022448"/>
    </source>
</evidence>
<dbReference type="Pfam" id="PF00083">
    <property type="entry name" value="Sugar_tr"/>
    <property type="match status" value="1"/>
</dbReference>
<dbReference type="SUPFAM" id="SSF103473">
    <property type="entry name" value="MFS general substrate transporter"/>
    <property type="match status" value="1"/>
</dbReference>
<keyword evidence="10" id="KW-1185">Reference proteome</keyword>
<dbReference type="GO" id="GO:0022857">
    <property type="term" value="F:transmembrane transporter activity"/>
    <property type="evidence" value="ECO:0007669"/>
    <property type="project" value="InterPro"/>
</dbReference>
<feature type="region of interest" description="Disordered" evidence="7">
    <location>
        <begin position="40"/>
        <end position="66"/>
    </location>
</feature>
<organism evidence="10 11">
    <name type="scientific">Mesorhabditis belari</name>
    <dbReference type="NCBI Taxonomy" id="2138241"/>
    <lineage>
        <taxon>Eukaryota</taxon>
        <taxon>Metazoa</taxon>
        <taxon>Ecdysozoa</taxon>
        <taxon>Nematoda</taxon>
        <taxon>Chromadorea</taxon>
        <taxon>Rhabditida</taxon>
        <taxon>Rhabditina</taxon>
        <taxon>Rhabditomorpha</taxon>
        <taxon>Rhabditoidea</taxon>
        <taxon>Rhabditidae</taxon>
        <taxon>Mesorhabditinae</taxon>
        <taxon>Mesorhabditis</taxon>
    </lineage>
</organism>
<dbReference type="InterPro" id="IPR036259">
    <property type="entry name" value="MFS_trans_sf"/>
</dbReference>
<name>A0AAF3J1I1_9BILA</name>
<dbReference type="PANTHER" id="PTHR23511:SF5">
    <property type="entry name" value="MAJOR FACILITATOR-TYPE TRANSPORTER HXNZ-RELATED"/>
    <property type="match status" value="1"/>
</dbReference>
<dbReference type="AlphaFoldDB" id="A0AAF3J1I1"/>
<feature type="transmembrane region" description="Helical" evidence="8">
    <location>
        <begin position="239"/>
        <end position="262"/>
    </location>
</feature>
<comment type="similarity">
    <text evidence="2">Belongs to the major facilitator superfamily.</text>
</comment>
<evidence type="ECO:0000256" key="6">
    <source>
        <dbReference type="ARBA" id="ARBA00023136"/>
    </source>
</evidence>
<dbReference type="Proteomes" id="UP000887575">
    <property type="component" value="Unassembled WGS sequence"/>
</dbReference>
<feature type="transmembrane region" description="Helical" evidence="8">
    <location>
        <begin position="384"/>
        <end position="405"/>
    </location>
</feature>
<evidence type="ECO:0000256" key="8">
    <source>
        <dbReference type="SAM" id="Phobius"/>
    </source>
</evidence>
<feature type="transmembrane region" description="Helical" evidence="8">
    <location>
        <begin position="499"/>
        <end position="518"/>
    </location>
</feature>
<dbReference type="InterPro" id="IPR005828">
    <property type="entry name" value="MFS_sugar_transport-like"/>
</dbReference>
<feature type="transmembrane region" description="Helical" evidence="8">
    <location>
        <begin position="156"/>
        <end position="173"/>
    </location>
</feature>
<evidence type="ECO:0000256" key="1">
    <source>
        <dbReference type="ARBA" id="ARBA00004141"/>
    </source>
</evidence>
<reference evidence="11" key="1">
    <citation type="submission" date="2024-02" db="UniProtKB">
        <authorList>
            <consortium name="WormBaseParasite"/>
        </authorList>
    </citation>
    <scope>IDENTIFICATION</scope>
</reference>
<evidence type="ECO:0000256" key="5">
    <source>
        <dbReference type="ARBA" id="ARBA00022989"/>
    </source>
</evidence>
<dbReference type="PROSITE" id="PS50850">
    <property type="entry name" value="MFS"/>
    <property type="match status" value="1"/>
</dbReference>
<evidence type="ECO:0000256" key="7">
    <source>
        <dbReference type="SAM" id="MobiDB-lite"/>
    </source>
</evidence>